<dbReference type="EMBL" id="GG665081">
    <property type="protein sequence ID" value="KNG75716.1"/>
    <property type="molecule type" value="Genomic_DNA"/>
</dbReference>
<dbReference type="InterPro" id="IPR013320">
    <property type="entry name" value="ConA-like_dom_sf"/>
</dbReference>
<dbReference type="Gene3D" id="2.60.120.560">
    <property type="entry name" value="Exo-inulinase, domain 1"/>
    <property type="match status" value="2"/>
</dbReference>
<feature type="signal peptide" evidence="1">
    <location>
        <begin position="1"/>
        <end position="26"/>
    </location>
</feature>
<dbReference type="AlphaFoldDB" id="A0A0L1I7S0"/>
<feature type="chain" id="PRO_5005552484" description="SUN domain-containing protein" evidence="1">
    <location>
        <begin position="27"/>
        <end position="625"/>
    </location>
</feature>
<evidence type="ECO:0000256" key="1">
    <source>
        <dbReference type="SAM" id="SignalP"/>
    </source>
</evidence>
<organism evidence="2 3">
    <name type="scientific">Plasmodium falciparum IGH-CR14</name>
    <dbReference type="NCBI Taxonomy" id="580059"/>
    <lineage>
        <taxon>Eukaryota</taxon>
        <taxon>Sar</taxon>
        <taxon>Alveolata</taxon>
        <taxon>Apicomplexa</taxon>
        <taxon>Aconoidasida</taxon>
        <taxon>Haemosporida</taxon>
        <taxon>Plasmodiidae</taxon>
        <taxon>Plasmodium</taxon>
        <taxon>Plasmodium (Laverania)</taxon>
    </lineage>
</organism>
<accession>A0A0L1I7S0</accession>
<evidence type="ECO:0000313" key="2">
    <source>
        <dbReference type="EMBL" id="KNG75716.1"/>
    </source>
</evidence>
<gene>
    <name evidence="2" type="ORF">PFMG_01820</name>
</gene>
<sequence length="625" mass="73705">MWMNMNLVLFISLICLFFGCSNKLYALRNVTRKSEPMSDKSFIVNRLISYKEEIDSQIKNFRKYYELPNEMDFELKELWDLVNIVSESQESQMKELFKFSHSLEQSKLSLFKMLSEYENRIDQLEYNIMEKKLYDPFIEKFIYPISKYWLKIDFNNLRSYWKYENNKNDFSIIQANNISNINIPATILLLRHHKIINGYINVDIKPLFDDVKNLKQSSSGIIFDFVDYSNYRYIELAFINSDGIISVHQIVNGLGTKIVSKQVEADPNTFTTLTAEFLLNKINVFLNYKMIIEINITNQMIDINVGLFSKIGKAEFKNILSGNIDLEKLLSRKFVEFNEENISKVNMVNSYRFLNKMNIDNLGVYEIPYNYNKKDYDNFEDNIIDNVYAVPDSDSYYDDENITGWVKTNNINNNEFENNYILNKNINLIPSSCTNYNSSKNIFYLTEFIINNSSVHNWKITNEFGIQRIHFNNDYKKSIFKASLVYKHSTCNSVTISSYIKLEYNSEAGLIFRYENINNMYILIISTNTKEILLKKIINDIPTIIKSKYIHNINTYQRHHLLINDQGQNGHISIFLNNIKIFSINNEHFYKSSFYGLYVQSGYATFDTFQIEAHKKNFNAININK</sequence>
<name>A0A0L1I7S0_PLAFA</name>
<dbReference type="SUPFAM" id="SSF49899">
    <property type="entry name" value="Concanavalin A-like lectins/glucanases"/>
    <property type="match status" value="1"/>
</dbReference>
<reference evidence="3" key="1">
    <citation type="submission" date="2015-07" db="EMBL/GenBank/DDBJ databases">
        <title>Annotation of Plasmodium falciparum IGH-CR14.</title>
        <authorList>
            <consortium name="The Broad Institute Genome Sequencing Platform"/>
            <person name="Volkman S.K."/>
            <person name="Neafsey D.E."/>
            <person name="Dash A.P."/>
            <person name="Chitnis C.E."/>
            <person name="Hartl D.L."/>
            <person name="Young S.K."/>
            <person name="Zeng Q."/>
            <person name="Koehrsen M."/>
            <person name="Alvarado L."/>
            <person name="Berlin A."/>
            <person name="Borenstein D."/>
            <person name="Chapman S.B."/>
            <person name="Chen Z."/>
            <person name="Engels R."/>
            <person name="Freedman E."/>
            <person name="Gellesch M."/>
            <person name="Goldberg J."/>
            <person name="Griggs A."/>
            <person name="Gujja S."/>
            <person name="Heilman E.R."/>
            <person name="Heiman D.I."/>
            <person name="Howarth C."/>
            <person name="Jen D."/>
            <person name="Larson L."/>
            <person name="Mehta T."/>
            <person name="Neiman D."/>
            <person name="Park D."/>
            <person name="Pearson M."/>
            <person name="Roberts A."/>
            <person name="Saif S."/>
            <person name="Shea T."/>
            <person name="Shenoy N."/>
            <person name="Sisk P."/>
            <person name="Stolte C."/>
            <person name="Sykes S."/>
            <person name="Walk T."/>
            <person name="White J."/>
            <person name="Yandava C."/>
            <person name="Haas B."/>
            <person name="Henn M.R."/>
            <person name="Nusbaum C."/>
            <person name="Birren B."/>
        </authorList>
    </citation>
    <scope>NUCLEOTIDE SEQUENCE [LARGE SCALE GENOMIC DNA]</scope>
    <source>
        <strain evidence="3">IGH-CR14</strain>
    </source>
</reference>
<evidence type="ECO:0000313" key="3">
    <source>
        <dbReference type="Proteomes" id="UP000054562"/>
    </source>
</evidence>
<dbReference type="OrthoDB" id="329083at2759"/>
<dbReference type="Proteomes" id="UP000054562">
    <property type="component" value="Unassembled WGS sequence"/>
</dbReference>
<protein>
    <recommendedName>
        <fullName evidence="4">SUN domain-containing protein</fullName>
    </recommendedName>
</protein>
<proteinExistence type="predicted"/>
<evidence type="ECO:0008006" key="4">
    <source>
        <dbReference type="Google" id="ProtNLM"/>
    </source>
</evidence>
<reference evidence="3" key="2">
    <citation type="submission" date="2015-07" db="EMBL/GenBank/DDBJ databases">
        <title>The genome sequence of Plasmodium falciparum IGH-CR14.</title>
        <authorList>
            <consortium name="The Broad Institute Genome Sequencing Platform"/>
            <person name="Volkman S.K."/>
            <person name="Neafsey D.E."/>
            <person name="Dash A.P."/>
            <person name="Chitnis C.E."/>
            <person name="Hartl D.L."/>
            <person name="Young S.K."/>
            <person name="Kodira C.D."/>
            <person name="Zeng Q."/>
            <person name="Koehrsen M."/>
            <person name="Godfrey P."/>
            <person name="Alvarado L."/>
            <person name="Berlin A."/>
            <person name="Borenstein D."/>
            <person name="Chen Z."/>
            <person name="Engels R."/>
            <person name="Freedman E."/>
            <person name="Gellesch M."/>
            <person name="Goldberg J."/>
            <person name="Griggs A."/>
            <person name="Gujja S."/>
            <person name="Heiman D."/>
            <person name="Hepburn T."/>
            <person name="Howarth C."/>
            <person name="Jen D."/>
            <person name="Larson L."/>
            <person name="Lewis B."/>
            <person name="Mehta T."/>
            <person name="Park D."/>
            <person name="Pearson M."/>
            <person name="Roberts A."/>
            <person name="Saif S."/>
            <person name="Shea T."/>
            <person name="Shenoy N."/>
            <person name="Sisk P."/>
            <person name="Stolte C."/>
            <person name="Sykes S."/>
            <person name="Walk T."/>
            <person name="White J."/>
            <person name="Yandava C."/>
            <person name="Wirth D.F."/>
            <person name="Nusbaum C."/>
            <person name="Birren B."/>
        </authorList>
    </citation>
    <scope>NUCLEOTIDE SEQUENCE [LARGE SCALE GENOMIC DNA]</scope>
    <source>
        <strain evidence="3">IGH-CR14</strain>
    </source>
</reference>
<keyword evidence="1" id="KW-0732">Signal</keyword>